<comment type="caution">
    <text evidence="2">The sequence shown here is derived from an EMBL/GenBank/DDBJ whole genome shotgun (WGS) entry which is preliminary data.</text>
</comment>
<evidence type="ECO:0000313" key="2">
    <source>
        <dbReference type="EMBL" id="MBR7744173.1"/>
    </source>
</evidence>
<feature type="signal peptide" evidence="1">
    <location>
        <begin position="1"/>
        <end position="26"/>
    </location>
</feature>
<keyword evidence="1" id="KW-0732">Signal</keyword>
<accession>A0A941HZK0</accession>
<dbReference type="Pfam" id="PF03995">
    <property type="entry name" value="Inhibitor_I36"/>
    <property type="match status" value="1"/>
</dbReference>
<dbReference type="EMBL" id="JAGSNF010000018">
    <property type="protein sequence ID" value="MBR7744173.1"/>
    <property type="molecule type" value="Genomic_DNA"/>
</dbReference>
<dbReference type="Proteomes" id="UP000677016">
    <property type="component" value="Unassembled WGS sequence"/>
</dbReference>
<protein>
    <submittedName>
        <fullName evidence="2">Peptidase inhibitor family I36 protein</fullName>
    </submittedName>
</protein>
<proteinExistence type="predicted"/>
<feature type="non-terminal residue" evidence="2">
    <location>
        <position position="121"/>
    </location>
</feature>
<name>A0A941HZK0_9MICO</name>
<dbReference type="RefSeq" id="WP_211603598.1">
    <property type="nucleotide sequence ID" value="NZ_JAGSNF010000018.1"/>
</dbReference>
<organism evidence="2 3">
    <name type="scientific">Phycicoccus avicenniae</name>
    <dbReference type="NCBI Taxonomy" id="2828860"/>
    <lineage>
        <taxon>Bacteria</taxon>
        <taxon>Bacillati</taxon>
        <taxon>Actinomycetota</taxon>
        <taxon>Actinomycetes</taxon>
        <taxon>Micrococcales</taxon>
        <taxon>Intrasporangiaceae</taxon>
        <taxon>Phycicoccus</taxon>
    </lineage>
</organism>
<feature type="chain" id="PRO_5037082697" evidence="1">
    <location>
        <begin position="27"/>
        <end position="121"/>
    </location>
</feature>
<sequence length="121" mass="12743">MKKLATLVAASAVLAVSVVTAPAAQAAARDGVCQSGEFCYYYNSNHEGSVSDFTGSIADYGTTQPSCYDYKGPGAGKGLCIKNDAASVWNRTGKKVRVYYNTGYDGSRAYQDFAAGAKKNL</sequence>
<evidence type="ECO:0000313" key="3">
    <source>
        <dbReference type="Proteomes" id="UP000677016"/>
    </source>
</evidence>
<dbReference type="AlphaFoldDB" id="A0A941HZK0"/>
<reference evidence="2" key="1">
    <citation type="submission" date="2021-04" db="EMBL/GenBank/DDBJ databases">
        <title>Phycicoccus avicenniae sp. nov., a novel endophytic actinomycetes isolated from branch of Avicennia mariana.</title>
        <authorList>
            <person name="Tuo L."/>
        </authorList>
    </citation>
    <scope>NUCLEOTIDE SEQUENCE</scope>
    <source>
        <strain evidence="2">BSK3Z-2</strain>
    </source>
</reference>
<keyword evidence="3" id="KW-1185">Reference proteome</keyword>
<gene>
    <name evidence="2" type="ORF">KC207_12840</name>
</gene>
<evidence type="ECO:0000256" key="1">
    <source>
        <dbReference type="SAM" id="SignalP"/>
    </source>
</evidence>